<dbReference type="PANTHER" id="PTHR19136:SF81">
    <property type="entry name" value="MOLYBDENUM COFACTOR GUANYLYLTRANSFERASE"/>
    <property type="match status" value="1"/>
</dbReference>
<evidence type="ECO:0000256" key="1">
    <source>
        <dbReference type="ARBA" id="ARBA00022679"/>
    </source>
</evidence>
<protein>
    <submittedName>
        <fullName evidence="3">Molybdenum cofactor guanylyltransferase</fullName>
    </submittedName>
</protein>
<dbReference type="EMBL" id="JBHSTI010000002">
    <property type="protein sequence ID" value="MFC6236637.1"/>
    <property type="molecule type" value="Genomic_DNA"/>
</dbReference>
<reference evidence="4" key="1">
    <citation type="journal article" date="2019" name="Int. J. Syst. Evol. Microbiol.">
        <title>The Global Catalogue of Microorganisms (GCM) 10K type strain sequencing project: providing services to taxonomists for standard genome sequencing and annotation.</title>
        <authorList>
            <consortium name="The Broad Institute Genomics Platform"/>
            <consortium name="The Broad Institute Genome Sequencing Center for Infectious Disease"/>
            <person name="Wu L."/>
            <person name="Ma J."/>
        </authorList>
    </citation>
    <scope>NUCLEOTIDE SEQUENCE [LARGE SCALE GENOMIC DNA]</scope>
    <source>
        <strain evidence="4">CGMCC 4.7317</strain>
    </source>
</reference>
<dbReference type="PANTHER" id="PTHR19136">
    <property type="entry name" value="MOLYBDENUM COFACTOR GUANYLYLTRANSFERASE"/>
    <property type="match status" value="1"/>
</dbReference>
<sequence>MPARTAYAAVVLDGGRSRRMGGVDKPGLRIAGRTLRARVVAAVSDATVVVLVGPPTPEDAELPPNAVRVREDPPLGGPLAALAAALPLVDTDLVVVLAADLVEAAALPAALLAALAGDATAEAVVAVDPDGRRQWLAAAYRTSAVRRSLDALLVLDGVQDHRFGDLVDLLRVVDLPRTDVEDIDTPDDLARVRERHPE</sequence>
<gene>
    <name evidence="3" type="ORF">ACFQGU_02010</name>
</gene>
<dbReference type="Pfam" id="PF12804">
    <property type="entry name" value="NTP_transf_3"/>
    <property type="match status" value="1"/>
</dbReference>
<evidence type="ECO:0000259" key="2">
    <source>
        <dbReference type="Pfam" id="PF12804"/>
    </source>
</evidence>
<accession>A0ABW1SX83</accession>
<proteinExistence type="predicted"/>
<name>A0ABW1SX83_9ACTN</name>
<keyword evidence="4" id="KW-1185">Reference proteome</keyword>
<keyword evidence="1" id="KW-0808">Transferase</keyword>
<dbReference type="RefSeq" id="WP_386763677.1">
    <property type="nucleotide sequence ID" value="NZ_JBHSTI010000002.1"/>
</dbReference>
<dbReference type="InterPro" id="IPR029044">
    <property type="entry name" value="Nucleotide-diphossugar_trans"/>
</dbReference>
<evidence type="ECO:0000313" key="3">
    <source>
        <dbReference type="EMBL" id="MFC6236637.1"/>
    </source>
</evidence>
<dbReference type="GO" id="GO:0016779">
    <property type="term" value="F:nucleotidyltransferase activity"/>
    <property type="evidence" value="ECO:0007669"/>
    <property type="project" value="UniProtKB-KW"/>
</dbReference>
<evidence type="ECO:0000313" key="4">
    <source>
        <dbReference type="Proteomes" id="UP001596138"/>
    </source>
</evidence>
<dbReference type="Gene3D" id="3.90.550.10">
    <property type="entry name" value="Spore Coat Polysaccharide Biosynthesis Protein SpsA, Chain A"/>
    <property type="match status" value="1"/>
</dbReference>
<dbReference type="InterPro" id="IPR025877">
    <property type="entry name" value="MobA-like_NTP_Trfase"/>
</dbReference>
<comment type="caution">
    <text evidence="3">The sequence shown here is derived from an EMBL/GenBank/DDBJ whole genome shotgun (WGS) entry which is preliminary data.</text>
</comment>
<dbReference type="SUPFAM" id="SSF53448">
    <property type="entry name" value="Nucleotide-diphospho-sugar transferases"/>
    <property type="match status" value="1"/>
</dbReference>
<keyword evidence="3" id="KW-0548">Nucleotidyltransferase</keyword>
<feature type="domain" description="MobA-like NTP transferase" evidence="2">
    <location>
        <begin position="9"/>
        <end position="153"/>
    </location>
</feature>
<organism evidence="3 4">
    <name type="scientific">Longivirga aurantiaca</name>
    <dbReference type="NCBI Taxonomy" id="1837743"/>
    <lineage>
        <taxon>Bacteria</taxon>
        <taxon>Bacillati</taxon>
        <taxon>Actinomycetota</taxon>
        <taxon>Actinomycetes</taxon>
        <taxon>Sporichthyales</taxon>
        <taxon>Sporichthyaceae</taxon>
        <taxon>Longivirga</taxon>
    </lineage>
</organism>
<dbReference type="Proteomes" id="UP001596138">
    <property type="component" value="Unassembled WGS sequence"/>
</dbReference>